<evidence type="ECO:0000259" key="3">
    <source>
        <dbReference type="Pfam" id="PF20695"/>
    </source>
</evidence>
<reference evidence="5 6" key="1">
    <citation type="submission" date="2024-03" db="EMBL/GenBank/DDBJ databases">
        <title>Role of Flies in the Dissemination of Carbapenem-Resistant Enterobacteriaceae (CRE): An Epidemiological and Genomic Study in China.</title>
        <authorList>
            <person name="Chen K."/>
            <person name="Zhang R."/>
            <person name="Chen S."/>
        </authorList>
    </citation>
    <scope>NUCLEOTIDE SEQUENCE [LARGE SCALE GENOMIC DNA]</scope>
    <source>
        <strain evidence="6">fly-313</strain>
    </source>
</reference>
<evidence type="ECO:0000259" key="2">
    <source>
        <dbReference type="Pfam" id="PF01977"/>
    </source>
</evidence>
<evidence type="ECO:0000259" key="4">
    <source>
        <dbReference type="Pfam" id="PF20696"/>
    </source>
</evidence>
<evidence type="ECO:0000313" key="6">
    <source>
        <dbReference type="Proteomes" id="UP001561463"/>
    </source>
</evidence>
<sequence length="504" mass="54598">MTNQVLDLRSAIALLQQHDGQYIETNHPVDPNAELAGVYRHIGAGGTVKRPTRTGPAMMFNNVKGYPGSRILVGMHASRERAALLLGCEPSRLALHVGEAVKRPVAPVVVPASEAPCQEQVFYADDPDFDLRKLLPAPTNTPIDAGPFFCLGLVLASDPEDASLTDVTIHRLCVQERDELSMFLAAGRHIEVFRQKAEAAGKPLPVTINMGLDPAIYIGACFEAPTTPFGYNELGVAGALRQTPVELVQGVAVAEKAIARAEIIIEGELLPGVRVREDQHTNSGHAMPEFPGYCGEANPSLPVIKVKAVTMRRQAILQTLVGPGEEHTTLAGLPTEASLWNAIDAAIPGFLQNVYAHTAGGGKFLGILQVKKRQPSDEGRQGQAALIALATYSELKNIILVDEDVDIFDSDDILWAMTTRMQGDVSITNLPGVRGHQLDPSQMPDYSPSIRGQGITCKTIFDCTVPWALKSRFERAPFMEVDPRPWAPDYFAQLEGKTDPEIKA</sequence>
<dbReference type="Pfam" id="PF20696">
    <property type="entry name" value="UbiD_C"/>
    <property type="match status" value="1"/>
</dbReference>
<keyword evidence="1" id="KW-0210">Decarboxylase</keyword>
<dbReference type="Gene3D" id="3.40.1670.10">
    <property type="entry name" value="UbiD C-terminal domain-like"/>
    <property type="match status" value="1"/>
</dbReference>
<organism evidence="5 6">
    <name type="scientific">Pseudenterobacter timonensis</name>
    <dbReference type="NCBI Taxonomy" id="1755099"/>
    <lineage>
        <taxon>Bacteria</taxon>
        <taxon>Pseudomonadati</taxon>
        <taxon>Pseudomonadota</taxon>
        <taxon>Gammaproteobacteria</taxon>
        <taxon>Enterobacterales</taxon>
        <taxon>Enterobacteriaceae</taxon>
        <taxon>Pseudenterobacter</taxon>
    </lineage>
</organism>
<dbReference type="InterPro" id="IPR049383">
    <property type="entry name" value="UbiD-like_N"/>
</dbReference>
<dbReference type="PANTHER" id="PTHR30108">
    <property type="entry name" value="3-OCTAPRENYL-4-HYDROXYBENZOATE CARBOXY-LYASE-RELATED"/>
    <property type="match status" value="1"/>
</dbReference>
<dbReference type="RefSeq" id="WP_369498913.1">
    <property type="nucleotide sequence ID" value="NZ_JBFZPZ010000023.1"/>
</dbReference>
<dbReference type="EC" id="4.1.1.-" evidence="5"/>
<protein>
    <submittedName>
        <fullName evidence="5">UbiD family decarboxylase</fullName>
        <ecNumber evidence="5">4.1.1.-</ecNumber>
    </submittedName>
</protein>
<dbReference type="InterPro" id="IPR049381">
    <property type="entry name" value="UbiD-like_C"/>
</dbReference>
<dbReference type="Pfam" id="PF01977">
    <property type="entry name" value="UbiD"/>
    <property type="match status" value="1"/>
</dbReference>
<dbReference type="SUPFAM" id="SSF143968">
    <property type="entry name" value="UbiD C-terminal domain-like"/>
    <property type="match status" value="1"/>
</dbReference>
<keyword evidence="5" id="KW-0456">Lyase</keyword>
<proteinExistence type="predicted"/>
<dbReference type="GO" id="GO:0016829">
    <property type="term" value="F:lyase activity"/>
    <property type="evidence" value="ECO:0007669"/>
    <property type="project" value="UniProtKB-KW"/>
</dbReference>
<keyword evidence="6" id="KW-1185">Reference proteome</keyword>
<gene>
    <name evidence="5" type="ORF">AB7Z85_19730</name>
</gene>
<dbReference type="PANTHER" id="PTHR30108:SF17">
    <property type="entry name" value="FERULIC ACID DECARBOXYLASE 1"/>
    <property type="match status" value="1"/>
</dbReference>
<accession>A0ABV4ACG5</accession>
<evidence type="ECO:0000313" key="5">
    <source>
        <dbReference type="EMBL" id="MEX9254724.1"/>
    </source>
</evidence>
<dbReference type="SUPFAM" id="SSF50475">
    <property type="entry name" value="FMN-binding split barrel"/>
    <property type="match status" value="1"/>
</dbReference>
<dbReference type="InterPro" id="IPR048304">
    <property type="entry name" value="UbiD_Rift_dom"/>
</dbReference>
<evidence type="ECO:0000256" key="1">
    <source>
        <dbReference type="ARBA" id="ARBA00022793"/>
    </source>
</evidence>
<dbReference type="InterPro" id="IPR002830">
    <property type="entry name" value="UbiD"/>
</dbReference>
<name>A0ABV4ACG5_9ENTR</name>
<dbReference type="Pfam" id="PF20695">
    <property type="entry name" value="UbiD_N"/>
    <property type="match status" value="1"/>
</dbReference>
<feature type="domain" description="3-octaprenyl-4-hydroxybenzoate carboxy-lyase-like C-terminal" evidence="4">
    <location>
        <begin position="329"/>
        <end position="463"/>
    </location>
</feature>
<dbReference type="Proteomes" id="UP001561463">
    <property type="component" value="Unassembled WGS sequence"/>
</dbReference>
<comment type="caution">
    <text evidence="5">The sequence shown here is derived from an EMBL/GenBank/DDBJ whole genome shotgun (WGS) entry which is preliminary data.</text>
</comment>
<dbReference type="EMBL" id="JBFZPZ010000023">
    <property type="protein sequence ID" value="MEX9254724.1"/>
    <property type="molecule type" value="Genomic_DNA"/>
</dbReference>
<feature type="domain" description="3-octaprenyl-4-hydroxybenzoate carboxy-lyase-like N-terminal" evidence="3">
    <location>
        <begin position="17"/>
        <end position="100"/>
    </location>
</feature>
<feature type="domain" description="3-octaprenyl-4-hydroxybenzoate carboxy-lyase-like Rift-related" evidence="2">
    <location>
        <begin position="110"/>
        <end position="322"/>
    </location>
</feature>